<keyword evidence="7" id="KW-1185">Reference proteome</keyword>
<feature type="domain" description="Sulfatase N-terminal" evidence="5">
    <location>
        <begin position="26"/>
        <end position="335"/>
    </location>
</feature>
<keyword evidence="2 6" id="KW-0378">Hydrolase</keyword>
<dbReference type="CDD" id="cd16151">
    <property type="entry name" value="sulfatase_like"/>
    <property type="match status" value="1"/>
</dbReference>
<dbReference type="AlphaFoldDB" id="A0A517WU60"/>
<dbReference type="InterPro" id="IPR017850">
    <property type="entry name" value="Alkaline_phosphatase_core_sf"/>
</dbReference>
<evidence type="ECO:0000313" key="7">
    <source>
        <dbReference type="Proteomes" id="UP000318384"/>
    </source>
</evidence>
<dbReference type="Gene3D" id="3.40.720.10">
    <property type="entry name" value="Alkaline Phosphatase, subunit A"/>
    <property type="match status" value="1"/>
</dbReference>
<evidence type="ECO:0000256" key="2">
    <source>
        <dbReference type="ARBA" id="ARBA00022801"/>
    </source>
</evidence>
<name>A0A517WU60_9PLAN</name>
<feature type="signal peptide" evidence="4">
    <location>
        <begin position="1"/>
        <end position="21"/>
    </location>
</feature>
<organism evidence="6 7">
    <name type="scientific">Gimesia aquarii</name>
    <dbReference type="NCBI Taxonomy" id="2527964"/>
    <lineage>
        <taxon>Bacteria</taxon>
        <taxon>Pseudomonadati</taxon>
        <taxon>Planctomycetota</taxon>
        <taxon>Planctomycetia</taxon>
        <taxon>Planctomycetales</taxon>
        <taxon>Planctomycetaceae</taxon>
        <taxon>Gimesia</taxon>
    </lineage>
</organism>
<dbReference type="InterPro" id="IPR050738">
    <property type="entry name" value="Sulfatase"/>
</dbReference>
<evidence type="ECO:0000256" key="3">
    <source>
        <dbReference type="SAM" id="MobiDB-lite"/>
    </source>
</evidence>
<evidence type="ECO:0000256" key="4">
    <source>
        <dbReference type="SAM" id="SignalP"/>
    </source>
</evidence>
<evidence type="ECO:0000259" key="5">
    <source>
        <dbReference type="Pfam" id="PF00884"/>
    </source>
</evidence>
<reference evidence="6 7" key="1">
    <citation type="submission" date="2019-03" db="EMBL/GenBank/DDBJ databases">
        <title>Deep-cultivation of Planctomycetes and their phenomic and genomic characterization uncovers novel biology.</title>
        <authorList>
            <person name="Wiegand S."/>
            <person name="Jogler M."/>
            <person name="Boedeker C."/>
            <person name="Pinto D."/>
            <person name="Vollmers J."/>
            <person name="Rivas-Marin E."/>
            <person name="Kohn T."/>
            <person name="Peeters S.H."/>
            <person name="Heuer A."/>
            <person name="Rast P."/>
            <person name="Oberbeckmann S."/>
            <person name="Bunk B."/>
            <person name="Jeske O."/>
            <person name="Meyerdierks A."/>
            <person name="Storesund J.E."/>
            <person name="Kallscheuer N."/>
            <person name="Luecker S."/>
            <person name="Lage O.M."/>
            <person name="Pohl T."/>
            <person name="Merkel B.J."/>
            <person name="Hornburger P."/>
            <person name="Mueller R.-W."/>
            <person name="Bruemmer F."/>
            <person name="Labrenz M."/>
            <person name="Spormann A.M."/>
            <person name="Op den Camp H."/>
            <person name="Overmann J."/>
            <person name="Amann R."/>
            <person name="Jetten M.S.M."/>
            <person name="Mascher T."/>
            <person name="Medema M.H."/>
            <person name="Devos D.P."/>
            <person name="Kaster A.-K."/>
            <person name="Ovreas L."/>
            <person name="Rohde M."/>
            <person name="Galperin M.Y."/>
            <person name="Jogler C."/>
        </authorList>
    </citation>
    <scope>NUCLEOTIDE SEQUENCE [LARGE SCALE GENOMIC DNA]</scope>
    <source>
        <strain evidence="6 7">V202</strain>
    </source>
</reference>
<dbReference type="PANTHER" id="PTHR42693:SF53">
    <property type="entry name" value="ENDO-4-O-SULFATASE"/>
    <property type="match status" value="1"/>
</dbReference>
<dbReference type="RefSeq" id="WP_145173969.1">
    <property type="nucleotide sequence ID" value="NZ_CP037422.1"/>
</dbReference>
<accession>A0A517WU60</accession>
<feature type="region of interest" description="Disordered" evidence="3">
    <location>
        <begin position="448"/>
        <end position="482"/>
    </location>
</feature>
<keyword evidence="4" id="KW-0732">Signal</keyword>
<dbReference type="SUPFAM" id="SSF53649">
    <property type="entry name" value="Alkaline phosphatase-like"/>
    <property type="match status" value="1"/>
</dbReference>
<dbReference type="Proteomes" id="UP000318384">
    <property type="component" value="Chromosome"/>
</dbReference>
<dbReference type="Pfam" id="PF00884">
    <property type="entry name" value="Sulfatase"/>
    <property type="match status" value="1"/>
</dbReference>
<proteinExistence type="inferred from homology"/>
<dbReference type="Gene3D" id="3.30.1120.10">
    <property type="match status" value="1"/>
</dbReference>
<feature type="compositionally biased region" description="Basic residues" evidence="3">
    <location>
        <begin position="469"/>
        <end position="482"/>
    </location>
</feature>
<dbReference type="InterPro" id="IPR000917">
    <property type="entry name" value="Sulfatase_N"/>
</dbReference>
<comment type="similarity">
    <text evidence="1">Belongs to the sulfatase family.</text>
</comment>
<sequence precursor="true">MLRALLSLTATLLLVQPAVSAELKQPNILFILVDDLGKEWMGCYAAEWVQTPAIDKLAATGMKFNNAWCMPQCTPTRVTLLTGQYPFRHGWTNHWDVPRWGAGAHFDPTKNTTYANVLREAGYATCAAGKWQIDDFRVEPHAMQEAGFDEWCMWTGYEAHNPPSANRYWNAYINIKGKGSKAYISQFGPDIFCDYLINFIGKHKNKPMLLYYPMVLTHGPLTTTPENKDETDKRRLFDPMVRYTDKLVGKLVAALDEAGIRENTIIIFTTDNGTGGQSNKRMGHIVRGGKAKMSEQNGTAMPFIVNCPGTVPSGTETNALVDFTDILPTFAELGGGTLPAGRVVDGKSFAPLILGKAKDGPREWILSMGGGPAALREGRVVPKLVYDDRVIRDKNYKLWIDSERKPIKLFRISSDRWEERNLINSKNPASKAALKQLSAIAASFPEKDGAPIYDKNPPQKWDKKPGTSGKRKVKNKKRKTKE</sequence>
<dbReference type="EC" id="3.1.6.6" evidence="6"/>
<dbReference type="EMBL" id="CP037422">
    <property type="protein sequence ID" value="QDU08762.1"/>
    <property type="molecule type" value="Genomic_DNA"/>
</dbReference>
<gene>
    <name evidence="6" type="primary">betC_9</name>
    <name evidence="6" type="ORF">V202x_21320</name>
</gene>
<protein>
    <submittedName>
        <fullName evidence="6">Choline-sulfatase</fullName>
        <ecNumber evidence="6">3.1.6.6</ecNumber>
    </submittedName>
</protein>
<dbReference type="GO" id="GO:0047753">
    <property type="term" value="F:choline-sulfatase activity"/>
    <property type="evidence" value="ECO:0007669"/>
    <property type="project" value="UniProtKB-EC"/>
</dbReference>
<evidence type="ECO:0000256" key="1">
    <source>
        <dbReference type="ARBA" id="ARBA00008779"/>
    </source>
</evidence>
<dbReference type="GO" id="GO:0004065">
    <property type="term" value="F:arylsulfatase activity"/>
    <property type="evidence" value="ECO:0007669"/>
    <property type="project" value="TreeGrafter"/>
</dbReference>
<evidence type="ECO:0000313" key="6">
    <source>
        <dbReference type="EMBL" id="QDU08762.1"/>
    </source>
</evidence>
<feature type="chain" id="PRO_5022023975" evidence="4">
    <location>
        <begin position="22"/>
        <end position="482"/>
    </location>
</feature>
<dbReference type="PANTHER" id="PTHR42693">
    <property type="entry name" value="ARYLSULFATASE FAMILY MEMBER"/>
    <property type="match status" value="1"/>
</dbReference>
<dbReference type="OrthoDB" id="9783154at2"/>